<evidence type="ECO:0000256" key="2">
    <source>
        <dbReference type="ARBA" id="ARBA00022483"/>
    </source>
</evidence>
<proteinExistence type="predicted"/>
<keyword evidence="10" id="KW-1185">Reference proteome</keyword>
<dbReference type="GeneID" id="111251363"/>
<dbReference type="Pfam" id="PF00023">
    <property type="entry name" value="Ank"/>
    <property type="match status" value="1"/>
</dbReference>
<evidence type="ECO:0000256" key="6">
    <source>
        <dbReference type="ARBA" id="ARBA00023043"/>
    </source>
</evidence>
<keyword evidence="5" id="KW-0528">Neurotoxin</keyword>
<dbReference type="KEGG" id="vde:111251363"/>
<dbReference type="Pfam" id="PF12796">
    <property type="entry name" value="Ank_2"/>
    <property type="match status" value="1"/>
</dbReference>
<accession>A0A7M7KHD1</accession>
<organism evidence="9 10">
    <name type="scientific">Varroa destructor</name>
    <name type="common">Honeybee mite</name>
    <dbReference type="NCBI Taxonomy" id="109461"/>
    <lineage>
        <taxon>Eukaryota</taxon>
        <taxon>Metazoa</taxon>
        <taxon>Ecdysozoa</taxon>
        <taxon>Arthropoda</taxon>
        <taxon>Chelicerata</taxon>
        <taxon>Arachnida</taxon>
        <taxon>Acari</taxon>
        <taxon>Parasitiformes</taxon>
        <taxon>Mesostigmata</taxon>
        <taxon>Gamasina</taxon>
        <taxon>Dermanyssoidea</taxon>
        <taxon>Varroidae</taxon>
        <taxon>Varroa</taxon>
    </lineage>
</organism>
<keyword evidence="2" id="KW-0268">Exocytosis</keyword>
<evidence type="ECO:0000256" key="3">
    <source>
        <dbReference type="ARBA" id="ARBA00022537"/>
    </source>
</evidence>
<dbReference type="Gene3D" id="1.25.40.20">
    <property type="entry name" value="Ankyrin repeat-containing domain"/>
    <property type="match status" value="1"/>
</dbReference>
<evidence type="ECO:0000256" key="7">
    <source>
        <dbReference type="ARBA" id="ARBA00023298"/>
    </source>
</evidence>
<dbReference type="AlphaFoldDB" id="A0A7M7KHD1"/>
<dbReference type="InterPro" id="IPR036770">
    <property type="entry name" value="Ankyrin_rpt-contain_sf"/>
</dbReference>
<dbReference type="RefSeq" id="XP_022663608.1">
    <property type="nucleotide sequence ID" value="XM_022807873.1"/>
</dbReference>
<protein>
    <recommendedName>
        <fullName evidence="11">Ankyrin repeat domain-containing protein 49</fullName>
    </recommendedName>
</protein>
<evidence type="ECO:0000256" key="4">
    <source>
        <dbReference type="ARBA" id="ARBA00022737"/>
    </source>
</evidence>
<evidence type="ECO:0000256" key="1">
    <source>
        <dbReference type="ARBA" id="ARBA00004175"/>
    </source>
</evidence>
<dbReference type="GO" id="GO:0006887">
    <property type="term" value="P:exocytosis"/>
    <property type="evidence" value="ECO:0007669"/>
    <property type="project" value="UniProtKB-KW"/>
</dbReference>
<dbReference type="PANTHER" id="PTHR24173">
    <property type="entry name" value="ANKYRIN REPEAT CONTAINING"/>
    <property type="match status" value="1"/>
</dbReference>
<sequence>MIQVRDDSDDGSDFETAPPAEYKGNVFDQALTAAEFNDTEHLKKLIAQEPAVVCARDSDRYTPLHRASYSGHLESVKLLLDNGADHKACTLEGWQPLHCAARWGNYEIAHALIAAGADINATSNGGMTPLHLAANEKNGRKTVELLLWQSSIDAQKANRAGDLPKFLARRKGNFSELFEMVEPSVSSLHLEVVKRCDNRE</sequence>
<dbReference type="InterPro" id="IPR002110">
    <property type="entry name" value="Ankyrin_rpt"/>
</dbReference>
<keyword evidence="3" id="KW-1052">Target cell membrane</keyword>
<reference evidence="9" key="1">
    <citation type="submission" date="2021-01" db="UniProtKB">
        <authorList>
            <consortium name="EnsemblMetazoa"/>
        </authorList>
    </citation>
    <scope>IDENTIFICATION</scope>
</reference>
<keyword evidence="6 8" id="KW-0040">ANK repeat</keyword>
<dbReference type="PROSITE" id="PS50088">
    <property type="entry name" value="ANK_REPEAT"/>
    <property type="match status" value="3"/>
</dbReference>
<dbReference type="PRINTS" id="PR01415">
    <property type="entry name" value="ANKYRIN"/>
</dbReference>
<dbReference type="GO" id="GO:0044218">
    <property type="term" value="C:other organism cell membrane"/>
    <property type="evidence" value="ECO:0007669"/>
    <property type="project" value="UniProtKB-KW"/>
</dbReference>
<evidence type="ECO:0000256" key="5">
    <source>
        <dbReference type="ARBA" id="ARBA00023028"/>
    </source>
</evidence>
<dbReference type="FunCoup" id="A0A7M7KHD1">
    <property type="interactions" value="387"/>
</dbReference>
<dbReference type="OrthoDB" id="19174at2759"/>
<dbReference type="EnsemblMetazoa" id="XM_022807873">
    <property type="protein sequence ID" value="XP_022663608"/>
    <property type="gene ID" value="LOC111251363"/>
</dbReference>
<comment type="subcellular location">
    <subcellularLocation>
        <location evidence="1">Target cell membrane</location>
    </subcellularLocation>
</comment>
<keyword evidence="5" id="KW-0638">Presynaptic neurotoxin</keyword>
<dbReference type="SUPFAM" id="SSF48403">
    <property type="entry name" value="Ankyrin repeat"/>
    <property type="match status" value="1"/>
</dbReference>
<feature type="repeat" description="ANK" evidence="8">
    <location>
        <begin position="125"/>
        <end position="147"/>
    </location>
</feature>
<evidence type="ECO:0008006" key="11">
    <source>
        <dbReference type="Google" id="ProtNLM"/>
    </source>
</evidence>
<dbReference type="GO" id="GO:0044231">
    <property type="term" value="C:host cell presynaptic membrane"/>
    <property type="evidence" value="ECO:0007669"/>
    <property type="project" value="UniProtKB-KW"/>
</dbReference>
<feature type="repeat" description="ANK" evidence="8">
    <location>
        <begin position="59"/>
        <end position="85"/>
    </location>
</feature>
<evidence type="ECO:0000256" key="8">
    <source>
        <dbReference type="PROSITE-ProRule" id="PRU00023"/>
    </source>
</evidence>
<dbReference type="PROSITE" id="PS50297">
    <property type="entry name" value="ANK_REP_REGION"/>
    <property type="match status" value="3"/>
</dbReference>
<evidence type="ECO:0000313" key="9">
    <source>
        <dbReference type="EnsemblMetazoa" id="XP_022663608"/>
    </source>
</evidence>
<dbReference type="Proteomes" id="UP000594260">
    <property type="component" value="Unplaced"/>
</dbReference>
<dbReference type="PANTHER" id="PTHR24173:SF74">
    <property type="entry name" value="ANKYRIN REPEAT DOMAIN-CONTAINING PROTEIN 16"/>
    <property type="match status" value="1"/>
</dbReference>
<keyword evidence="7" id="KW-1053">Target membrane</keyword>
<dbReference type="InParanoid" id="A0A7M7KHD1"/>
<dbReference type="OMA" id="RDESIEC"/>
<keyword evidence="7" id="KW-0472">Membrane</keyword>
<keyword evidence="4" id="KW-0677">Repeat</keyword>
<name>A0A7M7KHD1_VARDE</name>
<keyword evidence="5" id="KW-0800">Toxin</keyword>
<feature type="repeat" description="ANK" evidence="8">
    <location>
        <begin position="92"/>
        <end position="124"/>
    </location>
</feature>
<evidence type="ECO:0000313" key="10">
    <source>
        <dbReference type="Proteomes" id="UP000594260"/>
    </source>
</evidence>
<dbReference type="SMART" id="SM00248">
    <property type="entry name" value="ANK"/>
    <property type="match status" value="3"/>
</dbReference>